<dbReference type="InterPro" id="IPR000322">
    <property type="entry name" value="Glyco_hydro_31_TIM"/>
</dbReference>
<gene>
    <name evidence="8" type="ORF">RDWZM_006351</name>
</gene>
<dbReference type="InterPro" id="IPR017853">
    <property type="entry name" value="GH"/>
</dbReference>
<feature type="signal peptide" evidence="5">
    <location>
        <begin position="1"/>
        <end position="20"/>
    </location>
</feature>
<dbReference type="OMA" id="VWIHPFV"/>
<evidence type="ECO:0000313" key="9">
    <source>
        <dbReference type="Proteomes" id="UP001142055"/>
    </source>
</evidence>
<feature type="chain" id="PRO_5040501154" evidence="5">
    <location>
        <begin position="21"/>
        <end position="676"/>
    </location>
</feature>
<dbReference type="InterPro" id="IPR048395">
    <property type="entry name" value="Glyco_hydro_31_C"/>
</dbReference>
<dbReference type="GO" id="GO:0004553">
    <property type="term" value="F:hydrolase activity, hydrolyzing O-glycosyl compounds"/>
    <property type="evidence" value="ECO:0007669"/>
    <property type="project" value="InterPro"/>
</dbReference>
<proteinExistence type="inferred from homology"/>
<comment type="similarity">
    <text evidence="1 4">Belongs to the glycosyl hydrolase 31 family.</text>
</comment>
<dbReference type="Gene3D" id="2.60.40.1180">
    <property type="entry name" value="Golgi alpha-mannosidase II"/>
    <property type="match status" value="1"/>
</dbReference>
<evidence type="ECO:0000256" key="5">
    <source>
        <dbReference type="SAM" id="SignalP"/>
    </source>
</evidence>
<evidence type="ECO:0000259" key="7">
    <source>
        <dbReference type="Pfam" id="PF21365"/>
    </source>
</evidence>
<dbReference type="AlphaFoldDB" id="A0A9Q0RN85"/>
<evidence type="ECO:0000313" key="8">
    <source>
        <dbReference type="EMBL" id="KAJ6220539.1"/>
    </source>
</evidence>
<dbReference type="Proteomes" id="UP001142055">
    <property type="component" value="Chromosome 2"/>
</dbReference>
<comment type="caution">
    <text evidence="8">The sequence shown here is derived from an EMBL/GenBank/DDBJ whole genome shotgun (WGS) entry which is preliminary data.</text>
</comment>
<dbReference type="PANTHER" id="PTHR43053:SF4">
    <property type="entry name" value="MYOGENESIS-REGULATING GLYCOSIDASE"/>
    <property type="match status" value="1"/>
</dbReference>
<dbReference type="InterPro" id="IPR050985">
    <property type="entry name" value="Alpha-glycosidase_related"/>
</dbReference>
<keyword evidence="3 4" id="KW-0326">Glycosidase</keyword>
<name>A0A9Q0RN85_BLOTA</name>
<evidence type="ECO:0000256" key="2">
    <source>
        <dbReference type="ARBA" id="ARBA00022801"/>
    </source>
</evidence>
<evidence type="ECO:0000259" key="6">
    <source>
        <dbReference type="Pfam" id="PF01055"/>
    </source>
</evidence>
<dbReference type="Gene3D" id="3.20.20.80">
    <property type="entry name" value="Glycosidases"/>
    <property type="match status" value="1"/>
</dbReference>
<feature type="domain" description="Glycosyl hydrolase family 31 C-terminal" evidence="7">
    <location>
        <begin position="581"/>
        <end position="674"/>
    </location>
</feature>
<dbReference type="InterPro" id="IPR013780">
    <property type="entry name" value="Glyco_hydro_b"/>
</dbReference>
<dbReference type="Pfam" id="PF01055">
    <property type="entry name" value="Glyco_hydro_31_2nd"/>
    <property type="match status" value="1"/>
</dbReference>
<dbReference type="PANTHER" id="PTHR43053">
    <property type="entry name" value="GLYCOSIDASE FAMILY 31"/>
    <property type="match status" value="1"/>
</dbReference>
<dbReference type="SUPFAM" id="SSF51011">
    <property type="entry name" value="Glycosyl hydrolase domain"/>
    <property type="match status" value="1"/>
</dbReference>
<keyword evidence="9" id="KW-1185">Reference proteome</keyword>
<dbReference type="SUPFAM" id="SSF51445">
    <property type="entry name" value="(Trans)glycosidases"/>
    <property type="match status" value="1"/>
</dbReference>
<evidence type="ECO:0000256" key="1">
    <source>
        <dbReference type="ARBA" id="ARBA00007806"/>
    </source>
</evidence>
<dbReference type="Pfam" id="PF21365">
    <property type="entry name" value="Glyco_hydro_31_3rd"/>
    <property type="match status" value="1"/>
</dbReference>
<dbReference type="GO" id="GO:0005975">
    <property type="term" value="P:carbohydrate metabolic process"/>
    <property type="evidence" value="ECO:0007669"/>
    <property type="project" value="InterPro"/>
</dbReference>
<organism evidence="8 9">
    <name type="scientific">Blomia tropicalis</name>
    <name type="common">Mite</name>
    <dbReference type="NCBI Taxonomy" id="40697"/>
    <lineage>
        <taxon>Eukaryota</taxon>
        <taxon>Metazoa</taxon>
        <taxon>Ecdysozoa</taxon>
        <taxon>Arthropoda</taxon>
        <taxon>Chelicerata</taxon>
        <taxon>Arachnida</taxon>
        <taxon>Acari</taxon>
        <taxon>Acariformes</taxon>
        <taxon>Sarcoptiformes</taxon>
        <taxon>Astigmata</taxon>
        <taxon>Glycyphagoidea</taxon>
        <taxon>Echimyopodidae</taxon>
        <taxon>Blomia</taxon>
    </lineage>
</organism>
<evidence type="ECO:0000256" key="3">
    <source>
        <dbReference type="ARBA" id="ARBA00023295"/>
    </source>
</evidence>
<sequence length="676" mass="78306">MNLINIIFVIYLMFQPNISSQSTGEIDITLVTNTILIQNLFRSNKELQIKTTLGQFEQKNYSFFPETEDEPQWKIFLKNELSYIEIKKRKLNDNAAKYSFTWIRKAPYENDDVCFFMGQESWYSTTITTDRQYPIRKTFGENVLLSLTTSEEIQLEDSVLTDPNSNRDYMSTVVENIYLNSNGFAIVLDDLHRWSYQKKKIHSLLNYICFTLYLDDSTQIEHLDHFMNIKIDIIAAENIVKAHQMALKEFIRRPSVIPDKNLFFNPVWSFKPKNKMENQMLALTMNINQTGFGCSQLILDSWQSKKTKNNNSDIELLEFSSTSLGIRPKNMIKNIIGQGCDLALTIRPTFDNNQVTGLYQKYMVQSTTYEHDKNHILDLTNPETIDWFVKYLKSFSMNYGLSSFAFMSGQSTTWAEMGVFTSNKVHLNDQTLEKYPNLMTTLYAEMATLVGGPDTPILIDSAYRTQNQPLFILLPPKRPSWDNYYGIGTIIIDVLTLSLAGYPFVIPDMNFDESQANQELYTRWIQVMTFLPVMHLSTKTTDPILYKKWGKTIATVVECVKLHKSYASTFNDLAKKWIDNGELIIRPIWYLDPDDMNSYTINDQFMVGDKIMVAPVITQQTHRSIYFPIGKWECKAKIKCEGTEQSDDLGTIFNSKGTTLKFNVPIEELPYFIKVE</sequence>
<reference evidence="8" key="1">
    <citation type="submission" date="2022-12" db="EMBL/GenBank/DDBJ databases">
        <title>Genome assemblies of Blomia tropicalis.</title>
        <authorList>
            <person name="Cui Y."/>
        </authorList>
    </citation>
    <scope>NUCLEOTIDE SEQUENCE</scope>
    <source>
        <tissue evidence="8">Adult mites</tissue>
    </source>
</reference>
<keyword evidence="5" id="KW-0732">Signal</keyword>
<evidence type="ECO:0000256" key="4">
    <source>
        <dbReference type="RuleBase" id="RU361185"/>
    </source>
</evidence>
<feature type="domain" description="Glycoside hydrolase family 31 TIM barrel" evidence="6">
    <location>
        <begin position="276"/>
        <end position="548"/>
    </location>
</feature>
<dbReference type="EMBL" id="JAPWDV010000002">
    <property type="protein sequence ID" value="KAJ6220539.1"/>
    <property type="molecule type" value="Genomic_DNA"/>
</dbReference>
<accession>A0A9Q0RN85</accession>
<protein>
    <submittedName>
        <fullName evidence="8">Uncharacterized protein</fullName>
    </submittedName>
</protein>
<keyword evidence="2 4" id="KW-0378">Hydrolase</keyword>